<dbReference type="PANTHER" id="PTHR14155">
    <property type="entry name" value="RING FINGER DOMAIN-CONTAINING"/>
    <property type="match status" value="1"/>
</dbReference>
<dbReference type="SUPFAM" id="SSF57850">
    <property type="entry name" value="RING/U-box"/>
    <property type="match status" value="1"/>
</dbReference>
<keyword evidence="5" id="KW-0862">Zinc</keyword>
<dbReference type="InterPro" id="IPR001841">
    <property type="entry name" value="Znf_RING"/>
</dbReference>
<evidence type="ECO:0000313" key="12">
    <source>
        <dbReference type="Proteomes" id="UP000324705"/>
    </source>
</evidence>
<dbReference type="Gramene" id="TRITD4Av1G074440.1">
    <property type="protein sequence ID" value="TRITD4Av1G074440.1"/>
    <property type="gene ID" value="TRITD4Av1G074440"/>
</dbReference>
<dbReference type="EC" id="2.3.2.27" evidence="2"/>
<dbReference type="OMA" id="IEAWFRV"/>
<keyword evidence="4 7" id="KW-0863">Zinc-finger</keyword>
<proteinExistence type="inferred from homology"/>
<accession>A0A9R0SAT9</accession>
<dbReference type="Proteomes" id="UP000324705">
    <property type="component" value="Chromosome 4A"/>
</dbReference>
<dbReference type="InterPro" id="IPR013083">
    <property type="entry name" value="Znf_RING/FYVE/PHD"/>
</dbReference>
<keyword evidence="9" id="KW-0472">Membrane</keyword>
<dbReference type="GO" id="GO:0061630">
    <property type="term" value="F:ubiquitin protein ligase activity"/>
    <property type="evidence" value="ECO:0007669"/>
    <property type="project" value="UniProtKB-EC"/>
</dbReference>
<feature type="transmembrane region" description="Helical" evidence="9">
    <location>
        <begin position="27"/>
        <end position="46"/>
    </location>
</feature>
<name>A0A9R0SAT9_TRITD</name>
<comment type="similarity">
    <text evidence="6">Belongs to the RING-type zinc finger family. ATL subfamily.</text>
</comment>
<dbReference type="SMART" id="SM00184">
    <property type="entry name" value="RING"/>
    <property type="match status" value="1"/>
</dbReference>
<evidence type="ECO:0000256" key="3">
    <source>
        <dbReference type="ARBA" id="ARBA00022723"/>
    </source>
</evidence>
<dbReference type="EMBL" id="LT934117">
    <property type="protein sequence ID" value="VAH90793.1"/>
    <property type="molecule type" value="Genomic_DNA"/>
</dbReference>
<keyword evidence="12" id="KW-1185">Reference proteome</keyword>
<dbReference type="Pfam" id="PF13639">
    <property type="entry name" value="zf-RING_2"/>
    <property type="match status" value="1"/>
</dbReference>
<dbReference type="InterPro" id="IPR053238">
    <property type="entry name" value="RING-H2_zinc_finger"/>
</dbReference>
<gene>
    <name evidence="11" type="ORF">TRITD_4Av1G074440</name>
</gene>
<dbReference type="AlphaFoldDB" id="A0A9R0SAT9"/>
<evidence type="ECO:0000256" key="9">
    <source>
        <dbReference type="SAM" id="Phobius"/>
    </source>
</evidence>
<evidence type="ECO:0000256" key="5">
    <source>
        <dbReference type="ARBA" id="ARBA00022833"/>
    </source>
</evidence>
<evidence type="ECO:0000259" key="10">
    <source>
        <dbReference type="PROSITE" id="PS50089"/>
    </source>
</evidence>
<reference evidence="11 12" key="1">
    <citation type="submission" date="2017-09" db="EMBL/GenBank/DDBJ databases">
        <authorList>
            <consortium name="International Durum Wheat Genome Sequencing Consortium (IDWGSC)"/>
            <person name="Milanesi L."/>
        </authorList>
    </citation>
    <scope>NUCLEOTIDE SEQUENCE [LARGE SCALE GENOMIC DNA]</scope>
    <source>
        <strain evidence="12">cv. Svevo</strain>
    </source>
</reference>
<evidence type="ECO:0000256" key="7">
    <source>
        <dbReference type="PROSITE-ProRule" id="PRU00175"/>
    </source>
</evidence>
<dbReference type="Gene3D" id="3.30.40.10">
    <property type="entry name" value="Zinc/RING finger domain, C3HC4 (zinc finger)"/>
    <property type="match status" value="1"/>
</dbReference>
<dbReference type="GO" id="GO:0008270">
    <property type="term" value="F:zinc ion binding"/>
    <property type="evidence" value="ECO:0007669"/>
    <property type="project" value="UniProtKB-KW"/>
</dbReference>
<sequence>MEGGGVSPVSSPSQATGGQINSRASSALAAASVALILLCIFWRFVWRCKKDAPRNDGIGAATSSVPPSPPSCPSQVAGGTSDGERDENERTQLLVFVHVAAEKAECAVCLVEFGLGEIGRLVAGCGHGFHTACIETWFRVRSTCPLCRAAVVQERIAVDQSPRGAWMTKSRRGKLYIDDAGWGPEADSIEYGYQVAYDGIHVFIGNIDVSKPELDICTDLVEPARRTQPARV</sequence>
<dbReference type="PROSITE" id="PS50089">
    <property type="entry name" value="ZF_RING_2"/>
    <property type="match status" value="1"/>
</dbReference>
<evidence type="ECO:0000256" key="2">
    <source>
        <dbReference type="ARBA" id="ARBA00012483"/>
    </source>
</evidence>
<organism evidence="11 12">
    <name type="scientific">Triticum turgidum subsp. durum</name>
    <name type="common">Durum wheat</name>
    <name type="synonym">Triticum durum</name>
    <dbReference type="NCBI Taxonomy" id="4567"/>
    <lineage>
        <taxon>Eukaryota</taxon>
        <taxon>Viridiplantae</taxon>
        <taxon>Streptophyta</taxon>
        <taxon>Embryophyta</taxon>
        <taxon>Tracheophyta</taxon>
        <taxon>Spermatophyta</taxon>
        <taxon>Magnoliopsida</taxon>
        <taxon>Liliopsida</taxon>
        <taxon>Poales</taxon>
        <taxon>Poaceae</taxon>
        <taxon>BOP clade</taxon>
        <taxon>Pooideae</taxon>
        <taxon>Triticodae</taxon>
        <taxon>Triticeae</taxon>
        <taxon>Triticinae</taxon>
        <taxon>Triticum</taxon>
    </lineage>
</organism>
<keyword evidence="9" id="KW-0812">Transmembrane</keyword>
<evidence type="ECO:0000256" key="4">
    <source>
        <dbReference type="ARBA" id="ARBA00022771"/>
    </source>
</evidence>
<keyword evidence="9" id="KW-1133">Transmembrane helix</keyword>
<feature type="region of interest" description="Disordered" evidence="8">
    <location>
        <begin position="59"/>
        <end position="85"/>
    </location>
</feature>
<evidence type="ECO:0000256" key="1">
    <source>
        <dbReference type="ARBA" id="ARBA00000900"/>
    </source>
</evidence>
<feature type="domain" description="RING-type" evidence="10">
    <location>
        <begin position="106"/>
        <end position="148"/>
    </location>
</feature>
<comment type="catalytic activity">
    <reaction evidence="1">
        <text>S-ubiquitinyl-[E2 ubiquitin-conjugating enzyme]-L-cysteine + [acceptor protein]-L-lysine = [E2 ubiquitin-conjugating enzyme]-L-cysteine + N(6)-ubiquitinyl-[acceptor protein]-L-lysine.</text>
        <dbReference type="EC" id="2.3.2.27"/>
    </reaction>
</comment>
<evidence type="ECO:0000256" key="6">
    <source>
        <dbReference type="ARBA" id="ARBA00024209"/>
    </source>
</evidence>
<protein>
    <recommendedName>
        <fullName evidence="2">RING-type E3 ubiquitin transferase</fullName>
        <ecNumber evidence="2">2.3.2.27</ecNumber>
    </recommendedName>
</protein>
<evidence type="ECO:0000313" key="11">
    <source>
        <dbReference type="EMBL" id="VAH90793.1"/>
    </source>
</evidence>
<evidence type="ECO:0000256" key="8">
    <source>
        <dbReference type="SAM" id="MobiDB-lite"/>
    </source>
</evidence>
<keyword evidence="3" id="KW-0479">Metal-binding</keyword>
<dbReference type="PANTHER" id="PTHR14155:SF627">
    <property type="entry name" value="OS06G0192800 PROTEIN"/>
    <property type="match status" value="1"/>
</dbReference>